<reference evidence="7" key="5">
    <citation type="journal article" date="2008" name="Nucleic Acids Res.">
        <title>The Rice Annotation Project Database (RAP-DB): 2008 update.</title>
        <authorList>
            <consortium name="The Rice Annotation Project (RAP)"/>
            <person name="Tanaka T."/>
            <person name="Antonio B.A."/>
            <person name="Kikuchi S."/>
            <person name="Matsumoto T."/>
            <person name="Nagamura Y."/>
            <person name="Numa H."/>
            <person name="Sakai H."/>
            <person name="Wu J."/>
            <person name="Itoh T."/>
            <person name="Sasaki T."/>
            <person name="Aono R."/>
            <person name="Fujii Y."/>
            <person name="Habara T."/>
            <person name="Harada E."/>
            <person name="Kanno M."/>
            <person name="Kawahara Y."/>
            <person name="Kawashima H."/>
            <person name="Kubooka H."/>
            <person name="Matsuya A."/>
            <person name="Nakaoka H."/>
            <person name="Saichi N."/>
            <person name="Sanbonmatsu R."/>
            <person name="Sato Y."/>
            <person name="Shinso Y."/>
            <person name="Suzuki M."/>
            <person name="Takeda J."/>
            <person name="Tanino M."/>
            <person name="Todokoro F."/>
            <person name="Yamaguchi K."/>
            <person name="Yamamoto N."/>
            <person name="Yamasaki C."/>
            <person name="Imanishi T."/>
            <person name="Okido T."/>
            <person name="Tada M."/>
            <person name="Ikeo K."/>
            <person name="Tateno Y."/>
            <person name="Gojobori T."/>
            <person name="Lin Y.C."/>
            <person name="Wei F.J."/>
            <person name="Hsing Y.I."/>
            <person name="Zhao Q."/>
            <person name="Han B."/>
            <person name="Kramer M.R."/>
            <person name="McCombie R.W."/>
            <person name="Lonsdale D."/>
            <person name="O'Donovan C.C."/>
            <person name="Whitfield E.J."/>
            <person name="Apweiler R."/>
            <person name="Koyanagi K.O."/>
            <person name="Khurana J.P."/>
            <person name="Raghuvanshi S."/>
            <person name="Singh N.K."/>
            <person name="Tyagi A.K."/>
            <person name="Haberer G."/>
            <person name="Fujisawa M."/>
            <person name="Hosokawa S."/>
            <person name="Ito Y."/>
            <person name="Ikawa H."/>
            <person name="Shibata M."/>
            <person name="Yamamoto M."/>
            <person name="Bruskiewich R.M."/>
            <person name="Hoen D.R."/>
            <person name="Bureau TE."/>
            <person name="Namiki N."/>
            <person name="Ohyanagi H."/>
            <person name="Sakai Y."/>
            <person name="Nobushima S."/>
            <person name="Sakata K."/>
            <person name="Barrero R.A."/>
            <person name="Sato Y."/>
            <person name="Souvorov A."/>
            <person name="Smith-White B."/>
            <person name="Tatusova T."/>
            <person name="An S."/>
            <person name="An G."/>
            <person name="OOta S."/>
            <person name="Fuks G."/>
            <person name="Messing J."/>
            <person name="Christie K.R."/>
            <person name="Lieberherr D."/>
            <person name="Kim H."/>
            <person name="Zuccolo A."/>
            <person name="Wing R.A."/>
            <person name="Nobuta K."/>
            <person name="Green P.J."/>
            <person name="Lu C."/>
            <person name="Meyers BC."/>
            <person name="Chaparro C."/>
            <person name="Piegu B."/>
            <person name="Panaud O."/>
            <person name="Echeverria M."/>
        </authorList>
    </citation>
    <scope>NUCLEOTIDE SEQUENCE</scope>
</reference>
<gene>
    <name evidence="7" type="ordered locus">Os08g0375400</name>
    <name evidence="6" type="ORF">P0436B06.22</name>
</gene>
<protein>
    <recommendedName>
        <fullName evidence="4">Dirigent protein</fullName>
    </recommendedName>
</protein>
<evidence type="ECO:0000256" key="4">
    <source>
        <dbReference type="RuleBase" id="RU363099"/>
    </source>
</evidence>
<evidence type="ECO:0000256" key="3">
    <source>
        <dbReference type="ARBA" id="ARBA00022525"/>
    </source>
</evidence>
<dbReference type="GO" id="GO:0048046">
    <property type="term" value="C:apoplast"/>
    <property type="evidence" value="ECO:0007669"/>
    <property type="project" value="UniProtKB-SubCell"/>
</dbReference>
<comment type="subcellular location">
    <subcellularLocation>
        <location evidence="4">Secreted</location>
        <location evidence="4">Extracellular space</location>
        <location evidence="4">Apoplast</location>
    </subcellularLocation>
</comment>
<dbReference type="Proteomes" id="UP000000763">
    <property type="component" value="Chromosome 8"/>
</dbReference>
<evidence type="ECO:0000313" key="7">
    <source>
        <dbReference type="EMBL" id="BAF23585.1"/>
    </source>
</evidence>
<evidence type="ECO:0000256" key="5">
    <source>
        <dbReference type="SAM" id="SignalP"/>
    </source>
</evidence>
<dbReference type="InterPro" id="IPR004265">
    <property type="entry name" value="Dirigent"/>
</dbReference>
<feature type="signal peptide" evidence="5">
    <location>
        <begin position="1"/>
        <end position="38"/>
    </location>
</feature>
<evidence type="ECO:0000313" key="6">
    <source>
        <dbReference type="EMBL" id="BAD05285.1"/>
    </source>
</evidence>
<keyword evidence="5" id="KW-0732">Signal</keyword>
<accession>A0A0P0XF55</accession>
<reference evidence="7" key="8">
    <citation type="submission" date="2012-08" db="EMBL/GenBank/DDBJ databases">
        <title>The Second Rice Annotation Project Meeting (RAP2).</title>
        <authorList>
            <consortium name="The Rice Annotation Project (RAP)"/>
        </authorList>
    </citation>
    <scope>NUCLEOTIDE SEQUENCE</scope>
</reference>
<comment type="similarity">
    <text evidence="1 4">Belongs to the plant dirigent protein family.</text>
</comment>
<reference evidence="7 8" key="2">
    <citation type="journal article" date="2005" name="Nature">
        <title>The map-based sequence of the rice genome.</title>
        <authorList>
            <consortium name="International rice genome sequencing project (IRGSP)"/>
            <person name="Matsumoto T."/>
            <person name="Wu J."/>
            <person name="Kanamori H."/>
            <person name="Katayose Y."/>
            <person name="Fujisawa M."/>
            <person name="Namiki N."/>
            <person name="Mizuno H."/>
            <person name="Yamamoto K."/>
            <person name="Antonio B.A."/>
            <person name="Baba T."/>
            <person name="Sakata K."/>
            <person name="Nagamura Y."/>
            <person name="Aoki H."/>
            <person name="Arikawa K."/>
            <person name="Arita K."/>
            <person name="Bito T."/>
            <person name="Chiden Y."/>
            <person name="Fujitsuka N."/>
            <person name="Fukunaka R."/>
            <person name="Hamada M."/>
            <person name="Harada C."/>
            <person name="Hayashi A."/>
            <person name="Hijishita S."/>
            <person name="Honda M."/>
            <person name="Hosokawa S."/>
            <person name="Ichikawa Y."/>
            <person name="Idonuma A."/>
            <person name="Iijima M."/>
            <person name="Ikeda M."/>
            <person name="Ikeno M."/>
            <person name="Ito K."/>
            <person name="Ito S."/>
            <person name="Ito T."/>
            <person name="Ito Y."/>
            <person name="Ito Y."/>
            <person name="Iwabuchi A."/>
            <person name="Kamiya K."/>
            <person name="Karasawa W."/>
            <person name="Kurita K."/>
            <person name="Katagiri S."/>
            <person name="Kikuta A."/>
            <person name="Kobayashi H."/>
            <person name="Kobayashi N."/>
            <person name="Machita K."/>
            <person name="Maehara T."/>
            <person name="Masukawa M."/>
            <person name="Mizubayashi T."/>
            <person name="Mukai Y."/>
            <person name="Nagasaki H."/>
            <person name="Nagata Y."/>
            <person name="Naito S."/>
            <person name="Nakashima M."/>
            <person name="Nakama Y."/>
            <person name="Nakamichi Y."/>
            <person name="Nakamura M."/>
            <person name="Meguro A."/>
            <person name="Negishi M."/>
            <person name="Ohta I."/>
            <person name="Ohta T."/>
            <person name="Okamoto M."/>
            <person name="Ono N."/>
            <person name="Saji S."/>
            <person name="Sakaguchi M."/>
            <person name="Sakai K."/>
            <person name="Shibata M."/>
            <person name="Shimokawa T."/>
            <person name="Song J."/>
            <person name="Takazaki Y."/>
            <person name="Terasawa K."/>
            <person name="Tsugane M."/>
            <person name="Tsuji K."/>
            <person name="Ueda S."/>
            <person name="Waki K."/>
            <person name="Yamagata H."/>
            <person name="Yamamoto M."/>
            <person name="Yamamoto S."/>
            <person name="Yamane H."/>
            <person name="Yoshiki S."/>
            <person name="Yoshihara R."/>
            <person name="Yukawa K."/>
            <person name="Zhong H."/>
            <person name="Yano M."/>
            <person name="Yuan Q."/>
            <person name="Ouyang S."/>
            <person name="Liu J."/>
            <person name="Jones K.M."/>
            <person name="Gansberger K."/>
            <person name="Moffat K."/>
            <person name="Hill J."/>
            <person name="Bera J."/>
            <person name="Fadrosh D."/>
            <person name="Jin S."/>
            <person name="Johri S."/>
            <person name="Kim M."/>
            <person name="Overton L."/>
            <person name="Reardon M."/>
            <person name="Tsitrin T."/>
            <person name="Vuong H."/>
            <person name="Weaver B."/>
            <person name="Ciecko A."/>
            <person name="Tallon L."/>
            <person name="Jackson J."/>
            <person name="Pai G."/>
            <person name="Aken S.V."/>
            <person name="Utterback T."/>
            <person name="Reidmuller S."/>
            <person name="Feldblyum T."/>
            <person name="Hsiao J."/>
            <person name="Zismann V."/>
            <person name="Iobst S."/>
            <person name="de Vazeille A.R."/>
            <person name="Buell C.R."/>
            <person name="Ying K."/>
            <person name="Li Y."/>
            <person name="Lu T."/>
            <person name="Huang Y."/>
            <person name="Zhao Q."/>
            <person name="Feng Q."/>
            <person name="Zhang L."/>
            <person name="Zhu J."/>
            <person name="Weng Q."/>
            <person name="Mu J."/>
            <person name="Lu Y."/>
            <person name="Fan D."/>
            <person name="Liu Y."/>
            <person name="Guan J."/>
            <person name="Zhang Y."/>
            <person name="Yu S."/>
            <person name="Liu X."/>
            <person name="Zhang Y."/>
            <person name="Hong G."/>
            <person name="Han B."/>
            <person name="Choisne N."/>
            <person name="Demange N."/>
            <person name="Orjeda G."/>
            <person name="Samain S."/>
            <person name="Cattolico L."/>
            <person name="Pelletier E."/>
            <person name="Couloux A."/>
            <person name="Segurens B."/>
            <person name="Wincker P."/>
            <person name="D'Hont A."/>
            <person name="Scarpelli C."/>
            <person name="Weissenbach J."/>
            <person name="Salanoubat M."/>
            <person name="Quetier F."/>
            <person name="Yu Y."/>
            <person name="Kim H.R."/>
            <person name="Rambo T."/>
            <person name="Currie J."/>
            <person name="Collura K."/>
            <person name="Luo M."/>
            <person name="Yang T."/>
            <person name="Ammiraju J.S.S."/>
            <person name="Engler F."/>
            <person name="Soderlund C."/>
            <person name="Wing R.A."/>
            <person name="Palmer L.E."/>
            <person name="de la Bastide M."/>
            <person name="Spiegel L."/>
            <person name="Nascimento L."/>
            <person name="Zutavern T."/>
            <person name="O'Shaughnessy A."/>
            <person name="Dike S."/>
            <person name="Dedhia N."/>
            <person name="Preston R."/>
            <person name="Balija V."/>
            <person name="McCombie W.R."/>
            <person name="Chow T."/>
            <person name="Chen H."/>
            <person name="Chung M."/>
            <person name="Chen C."/>
            <person name="Shaw J."/>
            <person name="Wu H."/>
            <person name="Hsiao K."/>
            <person name="Chao Y."/>
            <person name="Chu M."/>
            <person name="Cheng C."/>
            <person name="Hour A."/>
            <person name="Lee P."/>
            <person name="Lin S."/>
            <person name="Lin Y."/>
            <person name="Liou J."/>
            <person name="Liu S."/>
            <person name="Hsing Y."/>
            <person name="Raghuvanshi S."/>
            <person name="Mohanty A."/>
            <person name="Bharti A.K."/>
            <person name="Gaur A."/>
            <person name="Gupta V."/>
            <person name="Kumar D."/>
            <person name="Ravi V."/>
            <person name="Vij S."/>
            <person name="Kapur A."/>
            <person name="Khurana P."/>
            <person name="Khurana P."/>
            <person name="Khurana J.P."/>
            <person name="Tyagi A.K."/>
            <person name="Gaikwad K."/>
            <person name="Singh A."/>
            <person name="Dalal V."/>
            <person name="Srivastava S."/>
            <person name="Dixit A."/>
            <person name="Pal A.K."/>
            <person name="Ghazi I.A."/>
            <person name="Yadav M."/>
            <person name="Pandit A."/>
            <person name="Bhargava A."/>
            <person name="Sureshbabu K."/>
            <person name="Batra K."/>
            <person name="Sharma T.R."/>
            <person name="Mohapatra T."/>
            <person name="Singh N.K."/>
            <person name="Messing J."/>
            <person name="Nelson A.B."/>
            <person name="Fuks G."/>
            <person name="Kavchok S."/>
            <person name="Keizer G."/>
            <person name="Linton E."/>
            <person name="Llaca V."/>
            <person name="Song R."/>
            <person name="Tanyolac B."/>
            <person name="Young S."/>
            <person name="Ho-Il K."/>
            <person name="Hahn J.H."/>
            <person name="Sangsakoo G."/>
            <person name="Vanavichit A."/>
            <person name="de Mattos Luiz.A.T."/>
            <person name="Zimmer P.D."/>
            <person name="Malone G."/>
            <person name="Dellagostin O."/>
            <person name="de Oliveira A.C."/>
            <person name="Bevan M."/>
            <person name="Bancroft I."/>
            <person name="Minx P."/>
            <person name="Cordum H."/>
            <person name="Wilson R."/>
            <person name="Cheng Z."/>
            <person name="Jin W."/>
            <person name="Jiang J."/>
            <person name="Leong S.A."/>
            <person name="Iwama H."/>
            <person name="Gojobori T."/>
            <person name="Itoh T."/>
            <person name="Niimura Y."/>
            <person name="Fujii Y."/>
            <person name="Habara T."/>
            <person name="Sakai H."/>
            <person name="Sato Y."/>
            <person name="Wilson G."/>
            <person name="Kumar K."/>
            <person name="McCouch S."/>
            <person name="Juretic N."/>
            <person name="Hoen D."/>
            <person name="Wright S."/>
            <person name="Bruskiewich R."/>
            <person name="Bureau T."/>
            <person name="Miyao A."/>
            <person name="Hirochika H."/>
            <person name="Nishikawa T."/>
            <person name="Kadowaki K."/>
            <person name="Sugiura M."/>
            <person name="Burr B."/>
            <person name="Sasaki T."/>
        </authorList>
    </citation>
    <scope>NUCLEOTIDE SEQUENCE [LARGE SCALE GENOMIC DNA]</scope>
    <source>
        <strain evidence="8">cv. Nipponbare</strain>
    </source>
</reference>
<reference evidence="7" key="4">
    <citation type="journal article" date="2007" name="Genome Res.">
        <title>Curated Genome Annotation of Oryza sativa ssp. japonica and Comparative Genome Analysis with Arabidopsis thaliana.</title>
        <authorList>
            <consortium name="The Rice Annotation Project (RAP)"/>
            <person name="Itoh T."/>
            <person name="Tanaka T."/>
            <person name="Barrero R.A."/>
            <person name="Yamasaki C."/>
            <person name="Fujii Y."/>
            <person name="Hilton P.B."/>
            <person name="Antonio B.A."/>
            <person name="Aono H."/>
            <person name="Apweiler R."/>
            <person name="Bruskiewich R."/>
            <person name="Bureau T."/>
            <person name="Burr F."/>
            <person name="Costa de Oliveira A."/>
            <person name="Fuks G."/>
            <person name="Habara T."/>
            <person name="Haberer G."/>
            <person name="Han B."/>
            <person name="Harada E."/>
            <person name="Hiraki A.T."/>
            <person name="Hirochika H."/>
            <person name="Hoen D."/>
            <person name="Hokari H."/>
            <person name="Hosokawa S."/>
            <person name="Hsing Y."/>
            <person name="Ikawa H."/>
            <person name="Ikeo K."/>
            <person name="Imanishi T."/>
            <person name="Ito Y."/>
            <person name="Jaiswal P."/>
            <person name="Kanno M."/>
            <person name="Kawahara Y."/>
            <person name="Kawamura T."/>
            <person name="Kawashima H."/>
            <person name="Khurana J.P."/>
            <person name="Kikuchi S."/>
            <person name="Komatsu S."/>
            <person name="Koyanagi K.O."/>
            <person name="Kubooka H."/>
            <person name="Lieberherr D."/>
            <person name="Lin Y.C."/>
            <person name="Lonsdale D."/>
            <person name="Matsumoto T."/>
            <person name="Matsuya A."/>
            <person name="McCombie W.R."/>
            <person name="Messing J."/>
            <person name="Miyao A."/>
            <person name="Mulder N."/>
            <person name="Nagamura Y."/>
            <person name="Nam J."/>
            <person name="Namiki N."/>
            <person name="Numa H."/>
            <person name="Nurimoto S."/>
            <person name="O'donovan C."/>
            <person name="Ohyanagi H."/>
            <person name="Okido T."/>
            <person name="Oota S."/>
            <person name="Osato N."/>
            <person name="Palmer L.E."/>
            <person name="Quetier F."/>
            <person name="Raghuvanshi S."/>
            <person name="Saichi N."/>
            <person name="Sakai H."/>
            <person name="Sakai Y."/>
            <person name="Sakata K."/>
            <person name="Sakurai T."/>
            <person name="Sato F."/>
            <person name="Sato Y."/>
            <person name="Schoof H."/>
            <person name="Seki M."/>
            <person name="Shibata M."/>
            <person name="Shimizu Y."/>
            <person name="Shinozaki K."/>
            <person name="Shinso Y."/>
            <person name="Singh N.K."/>
            <person name="Smith-White B."/>
            <person name="Takeda J."/>
            <person name="Tanino M."/>
            <person name="Tatusova T."/>
            <person name="Thongjuea S."/>
            <person name="Todokoro F."/>
            <person name="Tsugane M."/>
            <person name="Tyagi A.K."/>
            <person name="Vanavichit A."/>
            <person name="Wang A."/>
            <person name="Wing R.A."/>
            <person name="Yamaguchi K."/>
            <person name="Yamamoto M."/>
            <person name="Yamamoto N."/>
            <person name="Yu Y."/>
            <person name="Zhang H."/>
            <person name="Zhao Q."/>
            <person name="Higo K."/>
            <person name="Burr B."/>
            <person name="Gojobori T."/>
            <person name="Sasaki T."/>
        </authorList>
    </citation>
    <scope>NUCLEOTIDE SEQUENCE</scope>
</reference>
<reference evidence="7" key="3">
    <citation type="journal article" date="2006" name="Nucleic Acids Res.">
        <title>The Rice Annotation Project Database (RAP-DB): hub for Oryza sativa ssp. japonica genome information.</title>
        <authorList>
            <person name="Ohyanagi H."/>
            <person name="Tanaka T."/>
            <person name="Sakai H."/>
            <person name="Shigemoto Y."/>
            <person name="Yamaguchi K."/>
            <person name="Habara T."/>
            <person name="Fujii Y."/>
            <person name="Antonio B.A."/>
            <person name="Nagamura Y."/>
            <person name="Imanishi T."/>
            <person name="Ikeo K."/>
            <person name="Itoh T."/>
            <person name="Gojobori T."/>
            <person name="Sasaki T."/>
        </authorList>
    </citation>
    <scope>NUCLEOTIDE SEQUENCE</scope>
</reference>
<evidence type="ECO:0000256" key="2">
    <source>
        <dbReference type="ARBA" id="ARBA00011738"/>
    </source>
</evidence>
<dbReference type="InterPro" id="IPR044859">
    <property type="entry name" value="Allene_oxi_cyc_Dirigent"/>
</dbReference>
<keyword evidence="3 4" id="KW-0964">Secreted</keyword>
<dbReference type="OrthoDB" id="671693at2759"/>
<reference evidence="8" key="6">
    <citation type="journal article" date="2008" name="Nucleic Acids Res.">
        <title>The rice annotation project database (RAP-DB): 2008 update.</title>
        <authorList>
            <consortium name="The rice annotation project (RAP)"/>
        </authorList>
    </citation>
    <scope>GENOME REANNOTATION</scope>
    <source>
        <strain evidence="8">cv. Nipponbare</strain>
    </source>
</reference>
<dbReference type="EMBL" id="AP008214">
    <property type="protein sequence ID" value="BAF23585.1"/>
    <property type="molecule type" value="Genomic_DNA"/>
</dbReference>
<sequence>MRVRSHPQPTLAMAAANKIPLLLAAAAALSLAASAVAAAPGPRRRPVRMRLYMHDVIDGPGQTAIRLIWGAGPPHASMPGRAFGDTVAVDDLVTEGPSIASAAVGRAQGTYMLSSQREAVLVVAITVALTSAGGPYNGSNLVIAGRDRVRDETRELAVVGGTGALRGAAGYVLWRTAKVWSEIHMALELDVHASVPATADDDAVATE</sequence>
<comment type="subunit">
    <text evidence="2 4">Homodimer.</text>
</comment>
<dbReference type="Gene3D" id="2.40.480.10">
    <property type="entry name" value="Allene oxide cyclase-like"/>
    <property type="match status" value="1"/>
</dbReference>
<dbReference type="EMBL" id="AP004397">
    <property type="protein sequence ID" value="BAD05285.1"/>
    <property type="molecule type" value="Genomic_DNA"/>
</dbReference>
<dbReference type="AlphaFoldDB" id="A0A0P0XF55"/>
<dbReference type="PANTHER" id="PTHR21495">
    <property type="entry name" value="NUCLEOPORIN-RELATED"/>
    <property type="match status" value="1"/>
</dbReference>
<dbReference type="KEGG" id="osa:4345418"/>
<keyword evidence="4" id="KW-0052">Apoplast</keyword>
<evidence type="ECO:0000313" key="8">
    <source>
        <dbReference type="Proteomes" id="UP000000763"/>
    </source>
</evidence>
<dbReference type="Pfam" id="PF03018">
    <property type="entry name" value="Dirigent"/>
    <property type="match status" value="1"/>
</dbReference>
<dbReference type="SMR" id="A0A0P0XF55"/>
<dbReference type="OMA" id="MHDVIDG"/>
<reference evidence="6" key="1">
    <citation type="submission" date="2001-12" db="EMBL/GenBank/DDBJ databases">
        <title>Oryza sativa nipponbare(GA3) genomic DNA, chromosome 8, PAC clone:P0436B06.</title>
        <authorList>
            <person name="Sasaki T."/>
            <person name="Matsumoto T."/>
            <person name="Yamamoto K."/>
        </authorList>
    </citation>
    <scope>NUCLEOTIDE SEQUENCE</scope>
</reference>
<dbReference type="KEGG" id="dosa:Os08g0375400"/>
<proteinExistence type="inferred from homology"/>
<reference evidence="7" key="7">
    <citation type="submission" date="2012-08" db="EMBL/GenBank/DDBJ databases">
        <title>Oryza sativa nipponbare(GA3) genomic DNA, chromosome 8.</title>
        <authorList>
            <consortium name="IRGSP(International Rice Genome Sequencing Project)"/>
        </authorList>
    </citation>
    <scope>NUCLEOTIDE SEQUENCE</scope>
</reference>
<dbReference type="GO" id="GO:0009699">
    <property type="term" value="P:phenylpropanoid biosynthetic process"/>
    <property type="evidence" value="ECO:0007669"/>
    <property type="project" value="UniProtKB-ARBA"/>
</dbReference>
<evidence type="ECO:0000256" key="1">
    <source>
        <dbReference type="ARBA" id="ARBA00010746"/>
    </source>
</evidence>
<feature type="chain" id="PRO_5038291773" description="Dirigent protein" evidence="5">
    <location>
        <begin position="39"/>
        <end position="207"/>
    </location>
</feature>
<name>A0A0P0XF55_ORYSJ</name>
<dbReference type="Gramene" id="Os08t0375400-01">
    <property type="protein sequence ID" value="Os08t0375400-01"/>
    <property type="gene ID" value="Os08g0375400"/>
</dbReference>
<comment type="function">
    <text evidence="4">Dirigent proteins impart stereoselectivity on the phenoxy radical-coupling reaction, yielding optically active lignans from two molecules of coniferyl alcohol in the biosynthesis of lignans, flavonolignans, and alkaloids and thus plays a central role in plant secondary metabolism.</text>
</comment>
<organism evidence="6 8">
    <name type="scientific">Oryza sativa subsp. japonica</name>
    <name type="common">Rice</name>
    <dbReference type="NCBI Taxonomy" id="39947"/>
    <lineage>
        <taxon>Eukaryota</taxon>
        <taxon>Viridiplantae</taxon>
        <taxon>Streptophyta</taxon>
        <taxon>Embryophyta</taxon>
        <taxon>Tracheophyta</taxon>
        <taxon>Spermatophyta</taxon>
        <taxon>Magnoliopsida</taxon>
        <taxon>Liliopsida</taxon>
        <taxon>Poales</taxon>
        <taxon>Poaceae</taxon>
        <taxon>BOP clade</taxon>
        <taxon>Oryzoideae</taxon>
        <taxon>Oryzeae</taxon>
        <taxon>Oryzinae</taxon>
        <taxon>Oryza</taxon>
        <taxon>Oryza sativa</taxon>
    </lineage>
</organism>